<keyword evidence="14 17" id="KW-0012">Acyltransferase</keyword>
<comment type="catalytic activity">
    <reaction evidence="15">
        <text>(R)-carnitine + hexadecanoyl-CoA = O-hexadecanoyl-(R)-carnitine + CoA</text>
        <dbReference type="Rhea" id="RHEA:12661"/>
        <dbReference type="ChEBI" id="CHEBI:16347"/>
        <dbReference type="ChEBI" id="CHEBI:17490"/>
        <dbReference type="ChEBI" id="CHEBI:57287"/>
        <dbReference type="ChEBI" id="CHEBI:57379"/>
        <dbReference type="EC" id="2.3.1.21"/>
    </reaction>
    <physiologicalReaction direction="left-to-right" evidence="15">
        <dbReference type="Rhea" id="RHEA:12662"/>
    </physiologicalReaction>
</comment>
<dbReference type="OrthoDB" id="240216at2759"/>
<feature type="domain" description="Choline/carnitine acyltransferase" evidence="19">
    <location>
        <begin position="173"/>
        <end position="759"/>
    </location>
</feature>
<protein>
    <recommendedName>
        <fullName evidence="5">carnitine O-palmitoyltransferase</fullName>
        <ecNumber evidence="5">2.3.1.21</ecNumber>
    </recommendedName>
</protein>
<evidence type="ECO:0000256" key="1">
    <source>
        <dbReference type="ARBA" id="ARBA00004141"/>
    </source>
</evidence>
<dbReference type="GO" id="GO:0015909">
    <property type="term" value="P:long-chain fatty acid transport"/>
    <property type="evidence" value="ECO:0007669"/>
    <property type="project" value="UniProtKB-ARBA"/>
</dbReference>
<keyword evidence="8 18" id="KW-0812">Transmembrane</keyword>
<evidence type="ECO:0000256" key="17">
    <source>
        <dbReference type="RuleBase" id="RU003801"/>
    </source>
</evidence>
<evidence type="ECO:0000256" key="5">
    <source>
        <dbReference type="ARBA" id="ARBA00013243"/>
    </source>
</evidence>
<sequence length="771" mass="87048">MAEAHSAVGFQFTVTPDGIDVDFNRNAFKAVVQSGGRSWRKRLVRFVNRFGSGVYPARLETMAGAVVAFIIVDKSTDFDLDCGWIKKIESLLPSMFDIGGRYFTASCIFAGGAFTIIILMIRYILKGCFSYHGWMFEGRGKKSLTTRIWGILVTIFKGRNPLLYSYQGALPKLPVPAVKDTLTRYLRSVRPLLTDEEYEDMALLAEEFQNGIAGRLQRYLVAKSWWASNYVSDWWEEFVYLHSRDAIMVNSNFYAMDLALTRPTDRQTARAATLIQACLRWRSQLDKEKVKPLMAGNMVPLCSYQYERTFNTTRIPGIDKDRIVKLEDSRHVAVYHKGRWFKVYCYYAGRLLTTAEIEHQLDFILKDETAPAYGEEDLACLTAGKRVPWAQARQTHFSYGVNAKSLKAIESAAFCVCLDEGTPKINLQDKAALSSYAKDLLHGKTNDRWFDKTFTIVVFKNGIYGANVEHSWADAPIFGHLCEEMLYHEFARRKYKEDGTCDADRARLPFKPEKLTWEIDEDCYEIIQKQKIQAKGIADDVDMHILPFGKYHGAPGTFGKRLIKSCGVSPDAFVQLALQLANYRDQGKFSLTYEASMTRLYREGRTETVRSCTNETSAFVKAMESGADKDTLKGLAKAAGKYHVGLYQAAMTGKGVDRHLFTLYVVSRYLGLESKFLDTALTQKWRLSTSQTPHSQSNLIDFKKHPDMLSTGGGFGPVSDDGYGVSYIICDEDLIMFHISSKHSCAHTNSARFGANIEKAMIDVAAVFADN</sequence>
<keyword evidence="7 17" id="KW-0808">Transferase</keyword>
<dbReference type="Proteomes" id="UP000001307">
    <property type="component" value="Unassembled WGS sequence"/>
</dbReference>
<dbReference type="SUPFAM" id="SSF52777">
    <property type="entry name" value="CoA-dependent acyltransferases"/>
    <property type="match status" value="2"/>
</dbReference>
<dbReference type="EC" id="2.3.1.21" evidence="5"/>
<dbReference type="GO" id="GO:0031966">
    <property type="term" value="C:mitochondrial membrane"/>
    <property type="evidence" value="ECO:0007669"/>
    <property type="project" value="UniProtKB-SubCell"/>
</dbReference>
<evidence type="ECO:0000256" key="16">
    <source>
        <dbReference type="PIRSR" id="PIRSR600542-1"/>
    </source>
</evidence>
<evidence type="ECO:0000256" key="3">
    <source>
        <dbReference type="ARBA" id="ARBA00005005"/>
    </source>
</evidence>
<comment type="similarity">
    <text evidence="4 17">Belongs to the carnitine/choline acetyltransferase family.</text>
</comment>
<dbReference type="AlphaFoldDB" id="E4X4K4"/>
<evidence type="ECO:0000256" key="12">
    <source>
        <dbReference type="ARBA" id="ARBA00023128"/>
    </source>
</evidence>
<feature type="domain" description="Carnitine O-palmitoyltransferase N-terminal" evidence="20">
    <location>
        <begin position="1"/>
        <end position="46"/>
    </location>
</feature>
<dbReference type="UniPathway" id="UPA00659"/>
<dbReference type="Gene3D" id="3.30.559.70">
    <property type="entry name" value="Choline/Carnitine o-acyltransferase, domain 2"/>
    <property type="match status" value="1"/>
</dbReference>
<evidence type="ECO:0000256" key="11">
    <source>
        <dbReference type="ARBA" id="ARBA00023098"/>
    </source>
</evidence>
<keyword evidence="22" id="KW-1185">Reference proteome</keyword>
<gene>
    <name evidence="21" type="ORF">GSOID_T00001332001</name>
</gene>
<evidence type="ECO:0000256" key="4">
    <source>
        <dbReference type="ARBA" id="ARBA00005232"/>
    </source>
</evidence>
<evidence type="ECO:0000256" key="18">
    <source>
        <dbReference type="SAM" id="Phobius"/>
    </source>
</evidence>
<feature type="transmembrane region" description="Helical" evidence="18">
    <location>
        <begin position="102"/>
        <end position="125"/>
    </location>
</feature>
<keyword evidence="12" id="KW-0496">Mitochondrion</keyword>
<dbReference type="InterPro" id="IPR000542">
    <property type="entry name" value="Carn_acyl_trans"/>
</dbReference>
<evidence type="ECO:0000259" key="20">
    <source>
        <dbReference type="Pfam" id="PF16484"/>
    </source>
</evidence>
<dbReference type="InParanoid" id="E4X4K4"/>
<comment type="subcellular location">
    <subcellularLocation>
        <location evidence="1">Membrane</location>
        <topology evidence="1">Multi-pass membrane protein</topology>
    </subcellularLocation>
    <subcellularLocation>
        <location evidence="2">Mitochondrion membrane</location>
    </subcellularLocation>
</comment>
<dbReference type="FunFam" id="3.30.559.70:FF:000001">
    <property type="entry name" value="Carnitine O-palmitoyltransferase 1, liver isoform"/>
    <property type="match status" value="1"/>
</dbReference>
<dbReference type="InterPro" id="IPR032476">
    <property type="entry name" value="CPT_N"/>
</dbReference>
<keyword evidence="9" id="KW-0276">Fatty acid metabolism</keyword>
<dbReference type="InterPro" id="IPR039551">
    <property type="entry name" value="Cho/carn_acyl_trans"/>
</dbReference>
<evidence type="ECO:0000256" key="15">
    <source>
        <dbReference type="ARBA" id="ARBA00048480"/>
    </source>
</evidence>
<evidence type="ECO:0000313" key="22">
    <source>
        <dbReference type="Proteomes" id="UP000001307"/>
    </source>
</evidence>
<evidence type="ECO:0000256" key="10">
    <source>
        <dbReference type="ARBA" id="ARBA00022989"/>
    </source>
</evidence>
<dbReference type="Pfam" id="PF16484">
    <property type="entry name" value="CPT_N"/>
    <property type="match status" value="1"/>
</dbReference>
<evidence type="ECO:0000256" key="9">
    <source>
        <dbReference type="ARBA" id="ARBA00022832"/>
    </source>
</evidence>
<dbReference type="FunFam" id="3.30.559.10:FF:000002">
    <property type="entry name" value="carnitine O-palmitoyltransferase 1, liver isoform"/>
    <property type="match status" value="1"/>
</dbReference>
<evidence type="ECO:0000256" key="13">
    <source>
        <dbReference type="ARBA" id="ARBA00023136"/>
    </source>
</evidence>
<evidence type="ECO:0000256" key="14">
    <source>
        <dbReference type="ARBA" id="ARBA00023315"/>
    </source>
</evidence>
<dbReference type="GO" id="GO:0004095">
    <property type="term" value="F:carnitine O-palmitoyltransferase activity"/>
    <property type="evidence" value="ECO:0007669"/>
    <property type="project" value="UniProtKB-EC"/>
</dbReference>
<evidence type="ECO:0000259" key="19">
    <source>
        <dbReference type="Pfam" id="PF00755"/>
    </source>
</evidence>
<evidence type="ECO:0000256" key="2">
    <source>
        <dbReference type="ARBA" id="ARBA00004325"/>
    </source>
</evidence>
<accession>E4X4K4</accession>
<dbReference type="PANTHER" id="PTHR22589">
    <property type="entry name" value="CARNITINE O-ACYLTRANSFERASE"/>
    <property type="match status" value="1"/>
</dbReference>
<dbReference type="PANTHER" id="PTHR22589:SF31">
    <property type="entry name" value="CARNITINE O-PALMITOYLTRANSFERASE"/>
    <property type="match status" value="1"/>
</dbReference>
<dbReference type="Gene3D" id="6.10.250.1760">
    <property type="match status" value="1"/>
</dbReference>
<dbReference type="Pfam" id="PF00755">
    <property type="entry name" value="Carn_acyltransf"/>
    <property type="match status" value="1"/>
</dbReference>
<keyword evidence="10 18" id="KW-1133">Transmembrane helix</keyword>
<dbReference type="InterPro" id="IPR042231">
    <property type="entry name" value="Cho/carn_acyl_trans_2"/>
</dbReference>
<dbReference type="GO" id="GO:0006635">
    <property type="term" value="P:fatty acid beta-oxidation"/>
    <property type="evidence" value="ECO:0007669"/>
    <property type="project" value="UniProtKB-UniPathway"/>
</dbReference>
<dbReference type="FunCoup" id="E4X4K4">
    <property type="interactions" value="14"/>
</dbReference>
<reference evidence="21" key="1">
    <citation type="journal article" date="2010" name="Science">
        <title>Plasticity of animal genome architecture unmasked by rapid evolution of a pelagic tunicate.</title>
        <authorList>
            <person name="Denoeud F."/>
            <person name="Henriet S."/>
            <person name="Mungpakdee S."/>
            <person name="Aury J.M."/>
            <person name="Da Silva C."/>
            <person name="Brinkmann H."/>
            <person name="Mikhaleva J."/>
            <person name="Olsen L.C."/>
            <person name="Jubin C."/>
            <person name="Canestro C."/>
            <person name="Bouquet J.M."/>
            <person name="Danks G."/>
            <person name="Poulain J."/>
            <person name="Campsteijn C."/>
            <person name="Adamski M."/>
            <person name="Cross I."/>
            <person name="Yadetie F."/>
            <person name="Muffato M."/>
            <person name="Louis A."/>
            <person name="Butcher S."/>
            <person name="Tsagkogeorga G."/>
            <person name="Konrad A."/>
            <person name="Singh S."/>
            <person name="Jensen M.F."/>
            <person name="Cong E.H."/>
            <person name="Eikeseth-Otteraa H."/>
            <person name="Noel B."/>
            <person name="Anthouard V."/>
            <person name="Porcel B.M."/>
            <person name="Kachouri-Lafond R."/>
            <person name="Nishino A."/>
            <person name="Ugolini M."/>
            <person name="Chourrout P."/>
            <person name="Nishida H."/>
            <person name="Aasland R."/>
            <person name="Huzurbazar S."/>
            <person name="Westhof E."/>
            <person name="Delsuc F."/>
            <person name="Lehrach H."/>
            <person name="Reinhardt R."/>
            <person name="Weissenbach J."/>
            <person name="Roy S.W."/>
            <person name="Artiguenave F."/>
            <person name="Postlethwait J.H."/>
            <person name="Manak J.R."/>
            <person name="Thompson E.M."/>
            <person name="Jaillon O."/>
            <person name="Du Pasquier L."/>
            <person name="Boudinot P."/>
            <person name="Liberles D.A."/>
            <person name="Volff J.N."/>
            <person name="Philippe H."/>
            <person name="Lenhard B."/>
            <person name="Roest Crollius H."/>
            <person name="Wincker P."/>
            <person name="Chourrout D."/>
        </authorList>
    </citation>
    <scope>NUCLEOTIDE SEQUENCE [LARGE SCALE GENOMIC DNA]</scope>
</reference>
<dbReference type="PROSITE" id="PS00440">
    <property type="entry name" value="ACYLTRANSF_C_2"/>
    <property type="match status" value="1"/>
</dbReference>
<name>E4X4K4_OIKDI</name>
<evidence type="ECO:0000256" key="8">
    <source>
        <dbReference type="ARBA" id="ARBA00022692"/>
    </source>
</evidence>
<evidence type="ECO:0000313" key="21">
    <source>
        <dbReference type="EMBL" id="CBY23994.1"/>
    </source>
</evidence>
<dbReference type="InterPro" id="IPR023213">
    <property type="entry name" value="CAT-like_dom_sf"/>
</dbReference>
<feature type="active site" description="Proton acceptor" evidence="16">
    <location>
        <position position="470"/>
    </location>
</feature>
<keyword evidence="6" id="KW-0813">Transport</keyword>
<dbReference type="GO" id="GO:0009437">
    <property type="term" value="P:carnitine metabolic process"/>
    <property type="evidence" value="ECO:0007669"/>
    <property type="project" value="TreeGrafter"/>
</dbReference>
<organism evidence="21">
    <name type="scientific">Oikopleura dioica</name>
    <name type="common">Tunicate</name>
    <dbReference type="NCBI Taxonomy" id="34765"/>
    <lineage>
        <taxon>Eukaryota</taxon>
        <taxon>Metazoa</taxon>
        <taxon>Chordata</taxon>
        <taxon>Tunicata</taxon>
        <taxon>Appendicularia</taxon>
        <taxon>Copelata</taxon>
        <taxon>Oikopleuridae</taxon>
        <taxon>Oikopleura</taxon>
    </lineage>
</organism>
<keyword evidence="11" id="KW-0443">Lipid metabolism</keyword>
<keyword evidence="13 18" id="KW-0472">Membrane</keyword>
<evidence type="ECO:0000256" key="7">
    <source>
        <dbReference type="ARBA" id="ARBA00022679"/>
    </source>
</evidence>
<dbReference type="Gene3D" id="3.30.559.10">
    <property type="entry name" value="Chloramphenicol acetyltransferase-like domain"/>
    <property type="match status" value="1"/>
</dbReference>
<proteinExistence type="inferred from homology"/>
<evidence type="ECO:0000256" key="6">
    <source>
        <dbReference type="ARBA" id="ARBA00022448"/>
    </source>
</evidence>
<dbReference type="EMBL" id="FN653024">
    <property type="protein sequence ID" value="CBY23994.1"/>
    <property type="molecule type" value="Genomic_DNA"/>
</dbReference>
<dbReference type="PROSITE" id="PS00439">
    <property type="entry name" value="ACYLTRANSF_C_1"/>
    <property type="match status" value="1"/>
</dbReference>
<comment type="pathway">
    <text evidence="3">Lipid metabolism; fatty acid beta-oxidation.</text>
</comment>